<gene>
    <name evidence="1" type="ORF">JN12_00094</name>
</gene>
<comment type="caution">
    <text evidence="1">The sequence shown here is derived from an EMBL/GenBank/DDBJ whole genome shotgun (WGS) entry which is preliminary data.</text>
</comment>
<accession>A0A562WSQ3</accession>
<organism evidence="1 2">
    <name type="scientific">Geobacter argillaceus</name>
    <dbReference type="NCBI Taxonomy" id="345631"/>
    <lineage>
        <taxon>Bacteria</taxon>
        <taxon>Pseudomonadati</taxon>
        <taxon>Thermodesulfobacteriota</taxon>
        <taxon>Desulfuromonadia</taxon>
        <taxon>Geobacterales</taxon>
        <taxon>Geobacteraceae</taxon>
        <taxon>Geobacter</taxon>
    </lineage>
</organism>
<reference evidence="1 2" key="1">
    <citation type="submission" date="2019-07" db="EMBL/GenBank/DDBJ databases">
        <title>Genomic Encyclopedia of Archaeal and Bacterial Type Strains, Phase II (KMG-II): from individual species to whole genera.</title>
        <authorList>
            <person name="Goeker M."/>
        </authorList>
    </citation>
    <scope>NUCLEOTIDE SEQUENCE [LARGE SCALE GENOMIC DNA]</scope>
    <source>
        <strain evidence="1 2">ATCC BAA-1139</strain>
    </source>
</reference>
<sequence>MGVQEDIYLFEQRLNDLVVKYEQYFLGLEKREPLKLLDDVERQSRKYATTKISNTMLKFRYNSLVARFSSYRQYWGRIIRLIEEGKYSRDRAKMARHALLPPAPEPVSSVPPEAEQVYRDYLAARRACNLNSGTISPEKIADLIAQQQPLIQKRYGTDRITFVVVIENGVPKIKARPQR</sequence>
<dbReference type="EMBL" id="VLLN01000001">
    <property type="protein sequence ID" value="TWJ33420.1"/>
    <property type="molecule type" value="Genomic_DNA"/>
</dbReference>
<dbReference type="Proteomes" id="UP000319449">
    <property type="component" value="Unassembled WGS sequence"/>
</dbReference>
<dbReference type="RefSeq" id="WP_145016984.1">
    <property type="nucleotide sequence ID" value="NZ_VLLN01000001.1"/>
</dbReference>
<evidence type="ECO:0000313" key="1">
    <source>
        <dbReference type="EMBL" id="TWJ33420.1"/>
    </source>
</evidence>
<dbReference type="OrthoDB" id="5498296at2"/>
<dbReference type="NCBIfam" id="NF041621">
    <property type="entry name" value="MXAN_5187_C_dom"/>
    <property type="match status" value="1"/>
</dbReference>
<dbReference type="AlphaFoldDB" id="A0A562WSQ3"/>
<keyword evidence="2" id="KW-1185">Reference proteome</keyword>
<proteinExistence type="predicted"/>
<name>A0A562WSQ3_9BACT</name>
<protein>
    <submittedName>
        <fullName evidence="1">Uncharacterized protein</fullName>
    </submittedName>
</protein>
<evidence type="ECO:0000313" key="2">
    <source>
        <dbReference type="Proteomes" id="UP000319449"/>
    </source>
</evidence>